<sequence length="251" mass="29535">MSDDKKYKYTRQLLKIAKQEGNYTNKEIEKKAGLSGSSGSLASRWLNGLAPATERQMRYFINNYGHLLKRQMEHLYYQFMPDGEDLVIHYVKISGNVIFKHQIRLDPSREYKKQLSVFRVVVIESNGGYKLLLQYRAGLIQWKQVQDGEKIVYQPHIRDFKALSHADNEEANWYIWRVIDCDNVDKLIEEFEVSLERILRQDNIIDWAKNMGKADSKATSHYFSIKHVAPMQFSFYQKLMKLGLQSELLPF</sequence>
<gene>
    <name evidence="1" type="ORF">L910_4359</name>
</gene>
<evidence type="ECO:0000313" key="1">
    <source>
        <dbReference type="EMBL" id="EPP23289.1"/>
    </source>
</evidence>
<proteinExistence type="predicted"/>
<accession>S7I5I1</accession>
<comment type="caution">
    <text evidence="1">The sequence shown here is derived from an EMBL/GenBank/DDBJ whole genome shotgun (WGS) entry which is preliminary data.</text>
</comment>
<reference evidence="1 2" key="1">
    <citation type="journal article" date="2013" name="Gut Pathog.">
        <title>Evidence of a new metabolic capacity in an emerging diarrheal pathogen: lessons from the draft genomes of Vibrio fluvialis strains PG41 and I21563.</title>
        <authorList>
            <person name="Khatri I."/>
            <person name="Mahajan S."/>
            <person name="Dureja C."/>
            <person name="Subramanian S."/>
            <person name="Raychaudhuri S."/>
        </authorList>
    </citation>
    <scope>NUCLEOTIDE SEQUENCE [LARGE SCALE GENOMIC DNA]</scope>
    <source>
        <strain evidence="1 2">PG41</strain>
    </source>
</reference>
<dbReference type="Proteomes" id="UP000014854">
    <property type="component" value="Unassembled WGS sequence"/>
</dbReference>
<dbReference type="PATRIC" id="fig|1336752.4.peg.2059"/>
<name>S7I5I1_VIBFL</name>
<dbReference type="RefSeq" id="WP_020329562.1">
    <property type="nucleotide sequence ID" value="NZ_ASXS01000007.1"/>
</dbReference>
<evidence type="ECO:0000313" key="2">
    <source>
        <dbReference type="Proteomes" id="UP000014854"/>
    </source>
</evidence>
<organism evidence="1 2">
    <name type="scientific">Vibrio fluvialis PG41</name>
    <dbReference type="NCBI Taxonomy" id="1336752"/>
    <lineage>
        <taxon>Bacteria</taxon>
        <taxon>Pseudomonadati</taxon>
        <taxon>Pseudomonadota</taxon>
        <taxon>Gammaproteobacteria</taxon>
        <taxon>Vibrionales</taxon>
        <taxon>Vibrionaceae</taxon>
        <taxon>Vibrio</taxon>
    </lineage>
</organism>
<protein>
    <submittedName>
        <fullName evidence="1">Uncharacterized protein</fullName>
    </submittedName>
</protein>
<dbReference type="EMBL" id="ASXS01000007">
    <property type="protein sequence ID" value="EPP23289.1"/>
    <property type="molecule type" value="Genomic_DNA"/>
</dbReference>
<dbReference type="AlphaFoldDB" id="S7I5I1"/>